<dbReference type="Proteomes" id="UP000015531">
    <property type="component" value="Unassembled WGS sequence"/>
</dbReference>
<proteinExistence type="predicted"/>
<comment type="caution">
    <text evidence="1">The sequence shown here is derived from an EMBL/GenBank/DDBJ whole genome shotgun (WGS) entry which is preliminary data.</text>
</comment>
<accession>T0IS51</accession>
<keyword evidence="2" id="KW-1185">Reference proteome</keyword>
<sequence length="61" mass="6913">MINGGRLTSSWRREFADHLPDQSTQPAVGRVVTVADMPCHLNGKAAEIDRRRQDAEPWIVR</sequence>
<reference evidence="1 2" key="1">
    <citation type="journal article" date="2013" name="Genome Announc.">
        <title>Draft Genome Sequence of Sphingobium lactosutens Strain DS20T, Isolated from a Hexachlorocyclohexane Dumpsite.</title>
        <authorList>
            <person name="Kumar R."/>
            <person name="Dwivedi V."/>
            <person name="Negi V."/>
            <person name="Khurana J.P."/>
            <person name="Lal R."/>
        </authorList>
    </citation>
    <scope>NUCLEOTIDE SEQUENCE [LARGE SCALE GENOMIC DNA]</scope>
    <source>
        <strain evidence="1 2">DS20</strain>
    </source>
</reference>
<protein>
    <submittedName>
        <fullName evidence="1">Uncharacterized protein</fullName>
    </submittedName>
</protein>
<dbReference type="PATRIC" id="fig|1331060.3.peg.2494"/>
<organism evidence="1 2">
    <name type="scientific">Sphingobium lactosutens DS20</name>
    <dbReference type="NCBI Taxonomy" id="1331060"/>
    <lineage>
        <taxon>Bacteria</taxon>
        <taxon>Pseudomonadati</taxon>
        <taxon>Pseudomonadota</taxon>
        <taxon>Alphaproteobacteria</taxon>
        <taxon>Sphingomonadales</taxon>
        <taxon>Sphingomonadaceae</taxon>
        <taxon>Sphingobium</taxon>
    </lineage>
</organism>
<evidence type="ECO:0000313" key="2">
    <source>
        <dbReference type="Proteomes" id="UP000015531"/>
    </source>
</evidence>
<name>T0IS51_9SPHN</name>
<dbReference type="EMBL" id="ATDP01000090">
    <property type="protein sequence ID" value="EQB14670.1"/>
    <property type="molecule type" value="Genomic_DNA"/>
</dbReference>
<gene>
    <name evidence="1" type="ORF">RLDS_13115</name>
</gene>
<dbReference type="AlphaFoldDB" id="T0IS51"/>
<evidence type="ECO:0000313" key="1">
    <source>
        <dbReference type="EMBL" id="EQB14670.1"/>
    </source>
</evidence>